<dbReference type="EMBL" id="QNUK01000183">
    <property type="protein sequence ID" value="KAF5898952.1"/>
    <property type="molecule type" value="Genomic_DNA"/>
</dbReference>
<dbReference type="AlphaFoldDB" id="A0A8J4X0B6"/>
<reference evidence="2" key="1">
    <citation type="submission" date="2020-07" db="EMBL/GenBank/DDBJ databases">
        <title>Clarias magur genome sequencing, assembly and annotation.</title>
        <authorList>
            <person name="Kushwaha B."/>
            <person name="Kumar R."/>
            <person name="Das P."/>
            <person name="Joshi C.G."/>
            <person name="Kumar D."/>
            <person name="Nagpure N.S."/>
            <person name="Pandey M."/>
            <person name="Agarwal S."/>
            <person name="Srivastava S."/>
            <person name="Singh M."/>
            <person name="Sahoo L."/>
            <person name="Jayasankar P."/>
            <person name="Meher P.K."/>
            <person name="Koringa P.G."/>
            <person name="Iquebal M.A."/>
            <person name="Das S.P."/>
            <person name="Bit A."/>
            <person name="Patnaik S."/>
            <person name="Patel N."/>
            <person name="Shah T.M."/>
            <person name="Hinsu A."/>
            <person name="Jena J.K."/>
        </authorList>
    </citation>
    <scope>NUCLEOTIDE SEQUENCE</scope>
    <source>
        <strain evidence="2">CIFAMagur01</strain>
        <tissue evidence="2">Testis</tissue>
    </source>
</reference>
<keyword evidence="1" id="KW-0472">Membrane</keyword>
<comment type="caution">
    <text evidence="2">The sequence shown here is derived from an EMBL/GenBank/DDBJ whole genome shotgun (WGS) entry which is preliminary data.</text>
</comment>
<keyword evidence="3" id="KW-1185">Reference proteome</keyword>
<evidence type="ECO:0000256" key="1">
    <source>
        <dbReference type="SAM" id="Phobius"/>
    </source>
</evidence>
<proteinExistence type="predicted"/>
<feature type="transmembrane region" description="Helical" evidence="1">
    <location>
        <begin position="6"/>
        <end position="31"/>
    </location>
</feature>
<evidence type="ECO:0000313" key="3">
    <source>
        <dbReference type="Proteomes" id="UP000727407"/>
    </source>
</evidence>
<protein>
    <submittedName>
        <fullName evidence="2">Interferon-inducible GTPase 5-like</fullName>
    </submittedName>
</protein>
<organism evidence="2 3">
    <name type="scientific">Clarias magur</name>
    <name type="common">Asian catfish</name>
    <name type="synonym">Macropteronotus magur</name>
    <dbReference type="NCBI Taxonomy" id="1594786"/>
    <lineage>
        <taxon>Eukaryota</taxon>
        <taxon>Metazoa</taxon>
        <taxon>Chordata</taxon>
        <taxon>Craniata</taxon>
        <taxon>Vertebrata</taxon>
        <taxon>Euteleostomi</taxon>
        <taxon>Actinopterygii</taxon>
        <taxon>Neopterygii</taxon>
        <taxon>Teleostei</taxon>
        <taxon>Ostariophysi</taxon>
        <taxon>Siluriformes</taxon>
        <taxon>Clariidae</taxon>
        <taxon>Clarias</taxon>
    </lineage>
</organism>
<accession>A0A8J4X0B6</accession>
<sequence length="54" mass="6368">MEELENVVMMVLHTALLIPTHFTAMLSWHIIISSMEPRIFRVFNFKPARLDKPD</sequence>
<name>A0A8J4X0B6_CLAMG</name>
<dbReference type="Proteomes" id="UP000727407">
    <property type="component" value="Unassembled WGS sequence"/>
</dbReference>
<evidence type="ECO:0000313" key="2">
    <source>
        <dbReference type="EMBL" id="KAF5898952.1"/>
    </source>
</evidence>
<keyword evidence="1" id="KW-0812">Transmembrane</keyword>
<keyword evidence="1" id="KW-1133">Transmembrane helix</keyword>
<gene>
    <name evidence="2" type="primary">irgc</name>
    <name evidence="2" type="ORF">DAT39_011346</name>
</gene>